<dbReference type="eggNOG" id="COG4654">
    <property type="taxonomic scope" value="Bacteria"/>
</dbReference>
<dbReference type="Proteomes" id="UP000050421">
    <property type="component" value="Unassembled WGS sequence"/>
</dbReference>
<dbReference type="PRINTS" id="PR00606">
    <property type="entry name" value="CYTCHROMECID"/>
</dbReference>
<evidence type="ECO:0000259" key="8">
    <source>
        <dbReference type="PROSITE" id="PS51007"/>
    </source>
</evidence>
<dbReference type="eggNOG" id="COG2133">
    <property type="taxonomic scope" value="Bacteria"/>
</dbReference>
<gene>
    <name evidence="9" type="ORF">HLUCCX10_06220</name>
</gene>
<dbReference type="InterPro" id="IPR002324">
    <property type="entry name" value="Cyt_c_ID"/>
</dbReference>
<dbReference type="InterPro" id="IPR011041">
    <property type="entry name" value="Quinoprot_gluc/sorb_DH_b-prop"/>
</dbReference>
<evidence type="ECO:0000256" key="3">
    <source>
        <dbReference type="ARBA" id="ARBA00022723"/>
    </source>
</evidence>
<sequence>MNFSRFSGCLVLLGLLWNCSPKDVDPFANVKPDETRFIKVTLVEKLNEPMELEVLDNGDVLFIERAGLLKLYEAATAETTVVGELDVYIEGEDGLLGLAKDPNFNQNHWIYLYYAPNDYSPDVNRLSRFDFVENRLDLSSEKIMLEIPVFRGCCHSGGSIEFDANGLLFLSTGDDTTPFESDNYNPIDERQDRPENVDAQKTSANTNDLRGKILRIKPEADGTYSIPEGNLFPPGTPNTRPEIYVMGNRNPYRISVDQHTGNLFWGEVGPDASVDSARRGPKGHDEINLATKAGFYGWPYFVGNNKPYWKYDFETQESLFEFDPAAPVNTSPNTTGIEQLPPAQPALIWYPYDESEEFPMLATGGRNAMAGPVYHREDYENSAVRFPGYYNDKLFIYDWMRNWIFTVSLTENFEYDTMERFMPSTVFDKPVDMQFAKDGSLYVLEYGTYWRAQNDDSGLYRIEFAPGNREPVAKAKANQQTGAAPLEVNFSAEGSMDFDPEDQLTYSWDFGDGSSTSTTPNPSHTFEKPGIYPVTLTVTDTEGEKASTKLEIQVGNERPQVFIEWAGNTSFYFEGQPVDYSVQVVDREDGEIDSETVDFSIDYISGGFDLIQAGHQEEQVSVGENFITQAGCKACHAIANESVGPTYQEVSAKYKGQSDAKEYLIDKIRNGGGGVWGGERIMPGHTHLPEEQVGQMVDFILALEDPDYGKVNWPLEGKFSPEQSDNPEGYYLVQASYTDQGANGIAPLRENTQLILRHPEVKAVTADRFENTAKANANGLNFVRYTAKDSWMAMNQVDLSGIEGLEFWVNPGGIKGKLEVRADSSEGSLLGQTEMLSQDGRNGYFPVKIPIQSTDESVDLYFVLKTDSGISIWNTFNLDLVRFRH</sequence>
<proteinExistence type="predicted"/>
<dbReference type="InterPro" id="IPR005084">
    <property type="entry name" value="CBM6"/>
</dbReference>
<dbReference type="PATRIC" id="fig|1305737.6.peg.1908"/>
<keyword evidence="2 6" id="KW-0349">Heme</keyword>
<dbReference type="PANTHER" id="PTHR19328:SF75">
    <property type="entry name" value="ALDOSE SUGAR DEHYDROGENASE YLII"/>
    <property type="match status" value="1"/>
</dbReference>
<dbReference type="InterPro" id="IPR036909">
    <property type="entry name" value="Cyt_c-like_dom_sf"/>
</dbReference>
<comment type="PTM">
    <text evidence="6">Binds 1 heme c group covalently per subunit.</text>
</comment>
<dbReference type="CDD" id="cd04084">
    <property type="entry name" value="CBM6_xylanase-like"/>
    <property type="match status" value="1"/>
</dbReference>
<comment type="caution">
    <text evidence="9">The sequence shown here is derived from an EMBL/GenBank/DDBJ whole genome shotgun (WGS) entry which is preliminary data.</text>
</comment>
<dbReference type="InterPro" id="IPR000601">
    <property type="entry name" value="PKD_dom"/>
</dbReference>
<dbReference type="SUPFAM" id="SSF49299">
    <property type="entry name" value="PKD domain"/>
    <property type="match status" value="1"/>
</dbReference>
<feature type="domain" description="Cytochrome c" evidence="8">
    <location>
        <begin position="618"/>
        <end position="704"/>
    </location>
</feature>
<dbReference type="InterPro" id="IPR009056">
    <property type="entry name" value="Cyt_c-like_dom"/>
</dbReference>
<dbReference type="SUPFAM" id="SSF49785">
    <property type="entry name" value="Galactose-binding domain-like"/>
    <property type="match status" value="1"/>
</dbReference>
<dbReference type="CDD" id="cd00146">
    <property type="entry name" value="PKD"/>
    <property type="match status" value="1"/>
</dbReference>
<evidence type="ECO:0000256" key="6">
    <source>
        <dbReference type="PIRSR" id="PIRSR602324-1"/>
    </source>
</evidence>
<evidence type="ECO:0000256" key="2">
    <source>
        <dbReference type="ARBA" id="ARBA00022617"/>
    </source>
</evidence>
<dbReference type="GO" id="GO:0009055">
    <property type="term" value="F:electron transfer activity"/>
    <property type="evidence" value="ECO:0007669"/>
    <property type="project" value="InterPro"/>
</dbReference>
<dbReference type="InterPro" id="IPR008979">
    <property type="entry name" value="Galactose-bd-like_sf"/>
</dbReference>
<dbReference type="SUPFAM" id="SSF46626">
    <property type="entry name" value="Cytochrome c"/>
    <property type="match status" value="1"/>
</dbReference>
<evidence type="ECO:0000313" key="10">
    <source>
        <dbReference type="Proteomes" id="UP000050421"/>
    </source>
</evidence>
<dbReference type="InterPro" id="IPR022409">
    <property type="entry name" value="PKD/Chitinase_dom"/>
</dbReference>
<dbReference type="Pfam" id="PF03422">
    <property type="entry name" value="CBM_6"/>
    <property type="match status" value="1"/>
</dbReference>
<dbReference type="Gene3D" id="1.10.760.10">
    <property type="entry name" value="Cytochrome c-like domain"/>
    <property type="match status" value="1"/>
</dbReference>
<dbReference type="InterPro" id="IPR035986">
    <property type="entry name" value="PKD_dom_sf"/>
</dbReference>
<evidence type="ECO:0000259" key="7">
    <source>
        <dbReference type="PROSITE" id="PS50093"/>
    </source>
</evidence>
<reference evidence="9 10" key="1">
    <citation type="submission" date="2015-09" db="EMBL/GenBank/DDBJ databases">
        <title>Identification and resolution of microdiversity through metagenomic sequencing of parallel consortia.</title>
        <authorList>
            <person name="Nelson W.C."/>
            <person name="Romine M.F."/>
            <person name="Lindemann S.R."/>
        </authorList>
    </citation>
    <scope>NUCLEOTIDE SEQUENCE [LARGE SCALE GENOMIC DNA]</scope>
    <source>
        <strain evidence="9">HL-49</strain>
    </source>
</reference>
<dbReference type="GO" id="GO:0020037">
    <property type="term" value="F:heme binding"/>
    <property type="evidence" value="ECO:0007669"/>
    <property type="project" value="InterPro"/>
</dbReference>
<dbReference type="Gene3D" id="2.60.120.260">
    <property type="entry name" value="Galactose-binding domain-like"/>
    <property type="match status" value="1"/>
</dbReference>
<dbReference type="Pfam" id="PF00034">
    <property type="entry name" value="Cytochrom_C"/>
    <property type="match status" value="1"/>
</dbReference>
<feature type="binding site" description="covalent" evidence="6">
    <location>
        <position position="632"/>
    </location>
    <ligand>
        <name>heme c</name>
        <dbReference type="ChEBI" id="CHEBI:61717"/>
    </ligand>
</feature>
<dbReference type="OrthoDB" id="9816308at2"/>
<feature type="domain" description="PKD" evidence="7">
    <location>
        <begin position="471"/>
        <end position="554"/>
    </location>
</feature>
<dbReference type="GO" id="GO:0030246">
    <property type="term" value="F:carbohydrate binding"/>
    <property type="evidence" value="ECO:0007669"/>
    <property type="project" value="InterPro"/>
</dbReference>
<dbReference type="STRING" id="1305737.GCA_000526355_01372"/>
<dbReference type="Gene3D" id="2.120.10.30">
    <property type="entry name" value="TolB, C-terminal domain"/>
    <property type="match status" value="1"/>
</dbReference>
<accession>A0A0P7XLW4</accession>
<keyword evidence="1" id="KW-0813">Transport</keyword>
<dbReference type="InterPro" id="IPR011042">
    <property type="entry name" value="6-blade_b-propeller_TolB-like"/>
</dbReference>
<evidence type="ECO:0000256" key="4">
    <source>
        <dbReference type="ARBA" id="ARBA00022982"/>
    </source>
</evidence>
<dbReference type="SUPFAM" id="SSF50952">
    <property type="entry name" value="Soluble quinoprotein glucose dehydrogenase"/>
    <property type="match status" value="1"/>
</dbReference>
<dbReference type="Pfam" id="PF18911">
    <property type="entry name" value="PKD_4"/>
    <property type="match status" value="1"/>
</dbReference>
<keyword evidence="4" id="KW-0249">Electron transport</keyword>
<dbReference type="SMART" id="SM00089">
    <property type="entry name" value="PKD"/>
    <property type="match status" value="1"/>
</dbReference>
<evidence type="ECO:0000313" key="9">
    <source>
        <dbReference type="EMBL" id="KPQ17740.1"/>
    </source>
</evidence>
<feature type="binding site" description="covalent" evidence="6">
    <location>
        <position position="636"/>
    </location>
    <ligand>
        <name>heme c</name>
        <dbReference type="ChEBI" id="CHEBI:61717"/>
    </ligand>
</feature>
<dbReference type="PROSITE" id="PS50093">
    <property type="entry name" value="PKD"/>
    <property type="match status" value="1"/>
</dbReference>
<dbReference type="eggNOG" id="COG3291">
    <property type="taxonomic scope" value="Bacteria"/>
</dbReference>
<evidence type="ECO:0000256" key="5">
    <source>
        <dbReference type="ARBA" id="ARBA00023004"/>
    </source>
</evidence>
<evidence type="ECO:0000256" key="1">
    <source>
        <dbReference type="ARBA" id="ARBA00022448"/>
    </source>
</evidence>
<protein>
    <submittedName>
        <fullName evidence="9">Glucose/sorbosone dehdyrogenase family enzyme</fullName>
    </submittedName>
</protein>
<dbReference type="PANTHER" id="PTHR19328">
    <property type="entry name" value="HEDGEHOG-INTERACTING PROTEIN"/>
    <property type="match status" value="1"/>
</dbReference>
<keyword evidence="5 6" id="KW-0408">Iron</keyword>
<dbReference type="InterPro" id="IPR013783">
    <property type="entry name" value="Ig-like_fold"/>
</dbReference>
<dbReference type="PROSITE" id="PS51007">
    <property type="entry name" value="CYTC"/>
    <property type="match status" value="1"/>
</dbReference>
<dbReference type="GO" id="GO:0005506">
    <property type="term" value="F:iron ion binding"/>
    <property type="evidence" value="ECO:0007669"/>
    <property type="project" value="InterPro"/>
</dbReference>
<dbReference type="InterPro" id="IPR012938">
    <property type="entry name" value="Glc/Sorbosone_DH"/>
</dbReference>
<dbReference type="AlphaFoldDB" id="A0A0P7XLW4"/>
<organism evidence="9 10">
    <name type="scientific">Algoriphagus marincola HL-49</name>
    <dbReference type="NCBI Taxonomy" id="1305737"/>
    <lineage>
        <taxon>Bacteria</taxon>
        <taxon>Pseudomonadati</taxon>
        <taxon>Bacteroidota</taxon>
        <taxon>Cytophagia</taxon>
        <taxon>Cytophagales</taxon>
        <taxon>Cyclobacteriaceae</taxon>
        <taxon>Algoriphagus</taxon>
    </lineage>
</organism>
<dbReference type="Gene3D" id="2.60.40.10">
    <property type="entry name" value="Immunoglobulins"/>
    <property type="match status" value="1"/>
</dbReference>
<feature type="binding site" description="covalent" evidence="6">
    <location>
        <position position="682"/>
    </location>
    <ligand>
        <name>heme c</name>
        <dbReference type="ChEBI" id="CHEBI:61717"/>
    </ligand>
</feature>
<keyword evidence="3 6" id="KW-0479">Metal-binding</keyword>
<dbReference type="Pfam" id="PF07995">
    <property type="entry name" value="GSDH"/>
    <property type="match status" value="1"/>
</dbReference>
<name>A0A0P7XLW4_9BACT</name>
<dbReference type="EMBL" id="LJXT01000029">
    <property type="protein sequence ID" value="KPQ17740.1"/>
    <property type="molecule type" value="Genomic_DNA"/>
</dbReference>